<reference evidence="1 2" key="1">
    <citation type="journal article" date="2021" name="Commun. Biol.">
        <title>The genome of Shorea leprosula (Dipterocarpaceae) highlights the ecological relevance of drought in aseasonal tropical rainforests.</title>
        <authorList>
            <person name="Ng K.K.S."/>
            <person name="Kobayashi M.J."/>
            <person name="Fawcett J.A."/>
            <person name="Hatakeyama M."/>
            <person name="Paape T."/>
            <person name="Ng C.H."/>
            <person name="Ang C.C."/>
            <person name="Tnah L.H."/>
            <person name="Lee C.T."/>
            <person name="Nishiyama T."/>
            <person name="Sese J."/>
            <person name="O'Brien M.J."/>
            <person name="Copetti D."/>
            <person name="Mohd Noor M.I."/>
            <person name="Ong R.C."/>
            <person name="Putra M."/>
            <person name="Sireger I.Z."/>
            <person name="Indrioko S."/>
            <person name="Kosugi Y."/>
            <person name="Izuno A."/>
            <person name="Isagi Y."/>
            <person name="Lee S.L."/>
            <person name="Shimizu K.K."/>
        </authorList>
    </citation>
    <scope>NUCLEOTIDE SEQUENCE [LARGE SCALE GENOMIC DNA]</scope>
    <source>
        <strain evidence="1">214</strain>
    </source>
</reference>
<dbReference type="EMBL" id="BPVZ01000002">
    <property type="protein sequence ID" value="GKU88135.1"/>
    <property type="molecule type" value="Genomic_DNA"/>
</dbReference>
<evidence type="ECO:0000313" key="2">
    <source>
        <dbReference type="Proteomes" id="UP001054252"/>
    </source>
</evidence>
<dbReference type="Proteomes" id="UP001054252">
    <property type="component" value="Unassembled WGS sequence"/>
</dbReference>
<comment type="caution">
    <text evidence="1">The sequence shown here is derived from an EMBL/GenBank/DDBJ whole genome shotgun (WGS) entry which is preliminary data.</text>
</comment>
<dbReference type="AlphaFoldDB" id="A0AAV5HT06"/>
<sequence>MTIHVTEGEIFKSQCSIAIQPFTIKVTINSLHYQFYSSFMHESHLSFTFLICY</sequence>
<accession>A0AAV5HT06</accession>
<organism evidence="1 2">
    <name type="scientific">Rubroshorea leprosula</name>
    <dbReference type="NCBI Taxonomy" id="152421"/>
    <lineage>
        <taxon>Eukaryota</taxon>
        <taxon>Viridiplantae</taxon>
        <taxon>Streptophyta</taxon>
        <taxon>Embryophyta</taxon>
        <taxon>Tracheophyta</taxon>
        <taxon>Spermatophyta</taxon>
        <taxon>Magnoliopsida</taxon>
        <taxon>eudicotyledons</taxon>
        <taxon>Gunneridae</taxon>
        <taxon>Pentapetalae</taxon>
        <taxon>rosids</taxon>
        <taxon>malvids</taxon>
        <taxon>Malvales</taxon>
        <taxon>Dipterocarpaceae</taxon>
        <taxon>Rubroshorea</taxon>
    </lineage>
</organism>
<proteinExistence type="predicted"/>
<gene>
    <name evidence="1" type="ORF">SLEP1_g2436</name>
</gene>
<name>A0AAV5HT06_9ROSI</name>
<protein>
    <submittedName>
        <fullName evidence="1">Uncharacterized protein</fullName>
    </submittedName>
</protein>
<evidence type="ECO:0000313" key="1">
    <source>
        <dbReference type="EMBL" id="GKU88135.1"/>
    </source>
</evidence>
<keyword evidence="2" id="KW-1185">Reference proteome</keyword>